<feature type="coiled-coil region" evidence="9">
    <location>
        <begin position="361"/>
        <end position="388"/>
    </location>
</feature>
<proteinExistence type="predicted"/>
<dbReference type="VEuPathDB" id="TriTrypDB:Tb927.8.130"/>
<evidence type="ECO:0000256" key="2">
    <source>
        <dbReference type="ARBA" id="ARBA00004609"/>
    </source>
</evidence>
<dbReference type="Pfam" id="PF13206">
    <property type="entry name" value="VSG_B"/>
    <property type="match status" value="1"/>
</dbReference>
<evidence type="ECO:0000256" key="5">
    <source>
        <dbReference type="ARBA" id="ARBA00022729"/>
    </source>
</evidence>
<feature type="domain" description="Trypanosome variant surface glycoprotein B-type N-terminal" evidence="11">
    <location>
        <begin position="26"/>
        <end position="383"/>
    </location>
</feature>
<comment type="function">
    <text evidence="1">VSG forms a coat on the surface of the parasite. The trypanosome evades the immune response of the host by expressing a series of antigenically distinct VSGs from an estimated 1000 VSG genes.</text>
</comment>
<keyword evidence="9" id="KW-0175">Coiled coil</keyword>
<evidence type="ECO:0000256" key="8">
    <source>
        <dbReference type="ARBA" id="ARBA00023288"/>
    </source>
</evidence>
<keyword evidence="3" id="KW-1003">Cell membrane</keyword>
<dbReference type="EMBL" id="KX699490">
    <property type="protein sequence ID" value="APD73446.1"/>
    <property type="molecule type" value="Genomic_DNA"/>
</dbReference>
<reference evidence="12" key="1">
    <citation type="submission" date="2016-08" db="EMBL/GenBank/DDBJ databases">
        <title>VSG repertoire of Trypanosoma brucei EATRO 1125.</title>
        <authorList>
            <person name="Cross G.A."/>
        </authorList>
    </citation>
    <scope>NUCLEOTIDE SEQUENCE</scope>
    <source>
        <strain evidence="12">EATRO 1125</strain>
    </source>
</reference>
<feature type="signal peptide" evidence="10">
    <location>
        <begin position="1"/>
        <end position="35"/>
    </location>
</feature>
<dbReference type="GO" id="GO:0098552">
    <property type="term" value="C:side of membrane"/>
    <property type="evidence" value="ECO:0007669"/>
    <property type="project" value="UniProtKB-KW"/>
</dbReference>
<evidence type="ECO:0000256" key="9">
    <source>
        <dbReference type="SAM" id="Coils"/>
    </source>
</evidence>
<keyword evidence="8" id="KW-0449">Lipoprotein</keyword>
<evidence type="ECO:0000256" key="10">
    <source>
        <dbReference type="SAM" id="SignalP"/>
    </source>
</evidence>
<feature type="chain" id="PRO_5009615344" evidence="10">
    <location>
        <begin position="36"/>
        <end position="457"/>
    </location>
</feature>
<dbReference type="VEuPathDB" id="TriTrypDB:Tb427_000210300"/>
<dbReference type="InterPro" id="IPR025932">
    <property type="entry name" value="Trypano_VSG_B_N_dom"/>
</dbReference>
<evidence type="ECO:0000313" key="12">
    <source>
        <dbReference type="EMBL" id="APD73446.1"/>
    </source>
</evidence>
<sequence length="457" mass="49355">MQHHKPIKASSIFFRYLTVALTLLVAVSIPRPGQAAPGDGLNAAEFRALCHLAAIADLSADATTLPTIDPNEKQEIEILNMSASQATWQAAFPAPDQPDPEPEPACKSDDSMVRCLKDYKKFKQLKATLKSESAAEKAGDKHKLVPAIQETPEGRRVQRQLHDLAADAAEVISSYDSQHSQLKQKLGSALTSTLKQALYGTGAAENNGKYADKWTASTARANDCKAGNAGKSLRGDLACLCINDQTTNKQMCVNTIGTSAQANWQTSATATNIDKLVGKCKTLVKPKLTTRAIHKALSDFDAKLKSHTGGSKDAIVLGTPHTDGTCGSTANKACVDYTEQLTPTTEGAQNKISWYQHLEHAARTLQELQTAQIERQDALRRITALKKRAYSLYNTLKIANSPHTTKGTEIHAKEQNTKENKCKAATNKTAAGCAAIDCDYDKTTKECKHKPGAETQA</sequence>
<name>A0A1J0R6G2_9TRYP</name>
<protein>
    <submittedName>
        <fullName evidence="12">Variant surface glycoprotein 1125.1204</fullName>
    </submittedName>
</protein>
<dbReference type="AlphaFoldDB" id="A0A1J0R6G2"/>
<keyword evidence="7" id="KW-0325">Glycoprotein</keyword>
<evidence type="ECO:0000256" key="6">
    <source>
        <dbReference type="ARBA" id="ARBA00023136"/>
    </source>
</evidence>
<comment type="subcellular location">
    <subcellularLocation>
        <location evidence="2">Cell membrane</location>
        <topology evidence="2">Lipid-anchor</topology>
        <topology evidence="2">GPI-anchor</topology>
    </subcellularLocation>
</comment>
<dbReference type="GO" id="GO:0005886">
    <property type="term" value="C:plasma membrane"/>
    <property type="evidence" value="ECO:0007669"/>
    <property type="project" value="UniProtKB-SubCell"/>
</dbReference>
<evidence type="ECO:0000259" key="11">
    <source>
        <dbReference type="Pfam" id="PF13206"/>
    </source>
</evidence>
<evidence type="ECO:0000256" key="1">
    <source>
        <dbReference type="ARBA" id="ARBA00002523"/>
    </source>
</evidence>
<keyword evidence="4" id="KW-0336">GPI-anchor</keyword>
<organism evidence="12">
    <name type="scientific">Trypanosoma brucei</name>
    <dbReference type="NCBI Taxonomy" id="5691"/>
    <lineage>
        <taxon>Eukaryota</taxon>
        <taxon>Discoba</taxon>
        <taxon>Euglenozoa</taxon>
        <taxon>Kinetoplastea</taxon>
        <taxon>Metakinetoplastina</taxon>
        <taxon>Trypanosomatida</taxon>
        <taxon>Trypanosomatidae</taxon>
        <taxon>Trypanosoma</taxon>
    </lineage>
</organism>
<evidence type="ECO:0000256" key="3">
    <source>
        <dbReference type="ARBA" id="ARBA00022475"/>
    </source>
</evidence>
<evidence type="ECO:0000256" key="7">
    <source>
        <dbReference type="ARBA" id="ARBA00023180"/>
    </source>
</evidence>
<evidence type="ECO:0000256" key="4">
    <source>
        <dbReference type="ARBA" id="ARBA00022622"/>
    </source>
</evidence>
<keyword evidence="6" id="KW-0472">Membrane</keyword>
<keyword evidence="5 10" id="KW-0732">Signal</keyword>
<accession>A0A1J0R6G2</accession>